<proteinExistence type="predicted"/>
<feature type="chain" id="PRO_5046244331" description="Lipoprotein" evidence="2">
    <location>
        <begin position="23"/>
        <end position="82"/>
    </location>
</feature>
<dbReference type="Proteomes" id="UP001597541">
    <property type="component" value="Unassembled WGS sequence"/>
</dbReference>
<reference evidence="4" key="1">
    <citation type="journal article" date="2019" name="Int. J. Syst. Evol. Microbiol.">
        <title>The Global Catalogue of Microorganisms (GCM) 10K type strain sequencing project: providing services to taxonomists for standard genome sequencing and annotation.</title>
        <authorList>
            <consortium name="The Broad Institute Genomics Platform"/>
            <consortium name="The Broad Institute Genome Sequencing Center for Infectious Disease"/>
            <person name="Wu L."/>
            <person name="Ma J."/>
        </authorList>
    </citation>
    <scope>NUCLEOTIDE SEQUENCE [LARGE SCALE GENOMIC DNA]</scope>
    <source>
        <strain evidence="4">KCTC 3950</strain>
    </source>
</reference>
<organism evidence="3 4">
    <name type="scientific">Paenibacillus gansuensis</name>
    <dbReference type="NCBI Taxonomy" id="306542"/>
    <lineage>
        <taxon>Bacteria</taxon>
        <taxon>Bacillati</taxon>
        <taxon>Bacillota</taxon>
        <taxon>Bacilli</taxon>
        <taxon>Bacillales</taxon>
        <taxon>Paenibacillaceae</taxon>
        <taxon>Paenibacillus</taxon>
    </lineage>
</organism>
<accession>A0ABW5P8W9</accession>
<dbReference type="RefSeq" id="WP_377600638.1">
    <property type="nucleotide sequence ID" value="NZ_JBHUME010000005.1"/>
</dbReference>
<evidence type="ECO:0000313" key="4">
    <source>
        <dbReference type="Proteomes" id="UP001597541"/>
    </source>
</evidence>
<name>A0ABW5P8W9_9BACL</name>
<keyword evidence="4" id="KW-1185">Reference proteome</keyword>
<comment type="caution">
    <text evidence="3">The sequence shown here is derived from an EMBL/GenBank/DDBJ whole genome shotgun (WGS) entry which is preliminary data.</text>
</comment>
<dbReference type="EMBL" id="JBHUME010000005">
    <property type="protein sequence ID" value="MFD2611726.1"/>
    <property type="molecule type" value="Genomic_DNA"/>
</dbReference>
<evidence type="ECO:0000256" key="1">
    <source>
        <dbReference type="SAM" id="MobiDB-lite"/>
    </source>
</evidence>
<sequence>MNNKRMAAAALCAVLAIGLAGCGSNDPDVVDTPQGNVSESGNNPGVDAGSSDTTSGSGNSGKTNDDTGNTEGNADRTGDTAD</sequence>
<feature type="compositionally biased region" description="Polar residues" evidence="1">
    <location>
        <begin position="33"/>
        <end position="43"/>
    </location>
</feature>
<feature type="region of interest" description="Disordered" evidence="1">
    <location>
        <begin position="22"/>
        <end position="82"/>
    </location>
</feature>
<keyword evidence="2" id="KW-0732">Signal</keyword>
<evidence type="ECO:0000313" key="3">
    <source>
        <dbReference type="EMBL" id="MFD2611726.1"/>
    </source>
</evidence>
<evidence type="ECO:0008006" key="5">
    <source>
        <dbReference type="Google" id="ProtNLM"/>
    </source>
</evidence>
<evidence type="ECO:0000256" key="2">
    <source>
        <dbReference type="SAM" id="SignalP"/>
    </source>
</evidence>
<feature type="signal peptide" evidence="2">
    <location>
        <begin position="1"/>
        <end position="22"/>
    </location>
</feature>
<gene>
    <name evidence="3" type="ORF">ACFSUF_04740</name>
</gene>
<feature type="compositionally biased region" description="Low complexity" evidence="1">
    <location>
        <begin position="49"/>
        <end position="62"/>
    </location>
</feature>
<feature type="compositionally biased region" description="Basic and acidic residues" evidence="1">
    <location>
        <begin position="73"/>
        <end position="82"/>
    </location>
</feature>
<dbReference type="PROSITE" id="PS51257">
    <property type="entry name" value="PROKAR_LIPOPROTEIN"/>
    <property type="match status" value="1"/>
</dbReference>
<protein>
    <recommendedName>
        <fullName evidence="5">Lipoprotein</fullName>
    </recommendedName>
</protein>